<dbReference type="PANTHER" id="PTHR30146">
    <property type="entry name" value="LACI-RELATED TRANSCRIPTIONAL REPRESSOR"/>
    <property type="match status" value="1"/>
</dbReference>
<dbReference type="PROSITE" id="PS50932">
    <property type="entry name" value="HTH_LACI_2"/>
    <property type="match status" value="1"/>
</dbReference>
<dbReference type="SMART" id="SM00354">
    <property type="entry name" value="HTH_LACI"/>
    <property type="match status" value="1"/>
</dbReference>
<organism evidence="6 7">
    <name type="scientific">Paenibacillus agricola</name>
    <dbReference type="NCBI Taxonomy" id="2716264"/>
    <lineage>
        <taxon>Bacteria</taxon>
        <taxon>Bacillati</taxon>
        <taxon>Bacillota</taxon>
        <taxon>Bacilli</taxon>
        <taxon>Bacillales</taxon>
        <taxon>Paenibacillaceae</taxon>
        <taxon>Paenibacillus</taxon>
    </lineage>
</organism>
<evidence type="ECO:0000313" key="7">
    <source>
        <dbReference type="Proteomes" id="UP001165962"/>
    </source>
</evidence>
<keyword evidence="1" id="KW-0678">Repressor</keyword>
<evidence type="ECO:0000256" key="4">
    <source>
        <dbReference type="ARBA" id="ARBA00023163"/>
    </source>
</evidence>
<evidence type="ECO:0000259" key="5">
    <source>
        <dbReference type="PROSITE" id="PS50932"/>
    </source>
</evidence>
<evidence type="ECO:0000256" key="1">
    <source>
        <dbReference type="ARBA" id="ARBA00022491"/>
    </source>
</evidence>
<dbReference type="RefSeq" id="WP_166153369.1">
    <property type="nucleotide sequence ID" value="NZ_JAAOIW010000010.1"/>
</dbReference>
<gene>
    <name evidence="6" type="ORF">G9U52_24980</name>
</gene>
<keyword evidence="4" id="KW-0804">Transcription</keyword>
<dbReference type="PROSITE" id="PS00356">
    <property type="entry name" value="HTH_LACI_1"/>
    <property type="match status" value="1"/>
</dbReference>
<dbReference type="Proteomes" id="UP001165962">
    <property type="component" value="Unassembled WGS sequence"/>
</dbReference>
<dbReference type="EMBL" id="JAAOIW010000010">
    <property type="protein sequence ID" value="NHN33075.1"/>
    <property type="molecule type" value="Genomic_DNA"/>
</dbReference>
<sequence length="333" mass="36882">MATIRDVAKLAGVSVSTVSRVLNKNGYVHTETENKVADAIQRLDYEPNAVARGLANQKTMTLALILPDITNPYFPLLSKAVENVARAYGYSVILCNADDHLGEPKSYIELLRQAYIGGIIFATHALEPQDIDYLNKHQIPFVVLDRAPTRQYSVVRSRNYEGAKLAVRHLLDSGCRQIAHIYGPPEIFTASERRQGYMDSVQAYDWYRPELMVPGDFQLEGGMEAAKQLMERHPDIDGIFAGNDLMAVGALKALLRMGIKVPEQVAICGFDGIFLTEVIEPELTTIAQPIYEMGALAVKILLGKIAGSDDLDQVHELEVSLVVRQSTKRGKLE</sequence>
<keyword evidence="2" id="KW-0805">Transcription regulation</keyword>
<dbReference type="CDD" id="cd06267">
    <property type="entry name" value="PBP1_LacI_sugar_binding-like"/>
    <property type="match status" value="1"/>
</dbReference>
<dbReference type="SUPFAM" id="SSF53822">
    <property type="entry name" value="Periplasmic binding protein-like I"/>
    <property type="match status" value="1"/>
</dbReference>
<evidence type="ECO:0000256" key="3">
    <source>
        <dbReference type="ARBA" id="ARBA00023125"/>
    </source>
</evidence>
<name>A0ABX0JHA3_9BACL</name>
<dbReference type="PANTHER" id="PTHR30146:SF95">
    <property type="entry name" value="RIBOSE OPERON REPRESSOR"/>
    <property type="match status" value="1"/>
</dbReference>
<dbReference type="CDD" id="cd01392">
    <property type="entry name" value="HTH_LacI"/>
    <property type="match status" value="1"/>
</dbReference>
<dbReference type="Gene3D" id="3.40.50.2300">
    <property type="match status" value="2"/>
</dbReference>
<keyword evidence="7" id="KW-1185">Reference proteome</keyword>
<feature type="domain" description="HTH lacI-type" evidence="5">
    <location>
        <begin position="2"/>
        <end position="56"/>
    </location>
</feature>
<proteinExistence type="predicted"/>
<comment type="caution">
    <text evidence="6">The sequence shown here is derived from an EMBL/GenBank/DDBJ whole genome shotgun (WGS) entry which is preliminary data.</text>
</comment>
<keyword evidence="3" id="KW-0238">DNA-binding</keyword>
<reference evidence="6" key="1">
    <citation type="submission" date="2020-03" db="EMBL/GenBank/DDBJ databases">
        <title>Draft sequencing of Paenibacilllus sp. S3N08.</title>
        <authorList>
            <person name="Kim D.-U."/>
        </authorList>
    </citation>
    <scope>NUCLEOTIDE SEQUENCE</scope>
    <source>
        <strain evidence="6">S3N08</strain>
    </source>
</reference>
<dbReference type="Pfam" id="PF00532">
    <property type="entry name" value="Peripla_BP_1"/>
    <property type="match status" value="1"/>
</dbReference>
<dbReference type="Pfam" id="PF00356">
    <property type="entry name" value="LacI"/>
    <property type="match status" value="1"/>
</dbReference>
<protein>
    <submittedName>
        <fullName evidence="6">LacI family transcriptional regulator</fullName>
    </submittedName>
</protein>
<dbReference type="SUPFAM" id="SSF47413">
    <property type="entry name" value="lambda repressor-like DNA-binding domains"/>
    <property type="match status" value="1"/>
</dbReference>
<dbReference type="PRINTS" id="PR00036">
    <property type="entry name" value="HTHLACI"/>
</dbReference>
<evidence type="ECO:0000256" key="2">
    <source>
        <dbReference type="ARBA" id="ARBA00023015"/>
    </source>
</evidence>
<dbReference type="InterPro" id="IPR001761">
    <property type="entry name" value="Peripla_BP/Lac1_sug-bd_dom"/>
</dbReference>
<dbReference type="InterPro" id="IPR010982">
    <property type="entry name" value="Lambda_DNA-bd_dom_sf"/>
</dbReference>
<accession>A0ABX0JHA3</accession>
<dbReference type="InterPro" id="IPR028082">
    <property type="entry name" value="Peripla_BP_I"/>
</dbReference>
<dbReference type="Gene3D" id="1.10.260.40">
    <property type="entry name" value="lambda repressor-like DNA-binding domains"/>
    <property type="match status" value="1"/>
</dbReference>
<dbReference type="InterPro" id="IPR000843">
    <property type="entry name" value="HTH_LacI"/>
</dbReference>
<evidence type="ECO:0000313" key="6">
    <source>
        <dbReference type="EMBL" id="NHN33075.1"/>
    </source>
</evidence>